<dbReference type="AlphaFoldDB" id="A0A081CCU0"/>
<dbReference type="GO" id="GO:0051879">
    <property type="term" value="F:Hsp90 protein binding"/>
    <property type="evidence" value="ECO:0007669"/>
    <property type="project" value="TreeGrafter"/>
</dbReference>
<dbReference type="Pfam" id="PF10193">
    <property type="entry name" value="Telomere_reg-2"/>
    <property type="match status" value="1"/>
</dbReference>
<name>A0A081CCU0_PSEA2</name>
<dbReference type="HOGENOM" id="CLU_298449_0_0_1"/>
<dbReference type="RefSeq" id="XP_014657426.1">
    <property type="nucleotide sequence ID" value="XM_014801940.1"/>
</dbReference>
<dbReference type="InterPro" id="IPR038528">
    <property type="entry name" value="TEL2_C_sf"/>
</dbReference>
<comment type="similarity">
    <text evidence="1">Belongs to the TEL2 family.</text>
</comment>
<sequence length="1046" mass="111445">MSEDGQDVRALRRGFEAVTQGTRRFGSRDEVLRFYAAPLARLFGRDPLGALQAFGSEASVEVDVLLVEAMQESLLVRLGVDWATALGSAWKTLLELTFFGSAAESCARQAGMVQQCALRTVSRVLATASGETLEQTVQLCVAARERISLRAMVAAVAAEPNPARARVAWTEALRLLGALPDRVANATKGDVPQALRGECWIDATLVRGLGDALQHANDKNEVELLRDVLVRLDRLGHLSRAADSSTTGFWPTLLRTTATKSTTTTQWAKLRRIAGSSLRRRLDTTLLQTLQHAAMRGLAGTLVAPTETGKPGTEGSAFLSSATHAVVAASAHVLGLFIPPDSPADSSDSDTDTEALHYVRTFNGTALSRVPQSPVLAWAWATYLLSAPARDRLDCLTAAFERWTDATRLARALVDEELFLSALIVCILASIAAGSQELEDALVAVAHSRAVLDGVSEHLAHADPLVRRTGMLVGELLSERTARPGGKTLSFGAAIWNGTGGGREEARVLRALYHAWSHHSDAIAARAATVKHDSVAVDTLLGPQQVVPVSTALVALGAERKKSDGPKTRRLPQRVDARDTRTRPLISVIGDSGDEAPLSVSPPRQGPLRMFSAPVRPHTPSESSSSSSDSDSDADGADQHEMHKLAADLAGVSTDDAASLFASAAPSSSRTSAGVGDMDADREAHAPQFERRVRAPVYVSQLAPLLKTSSRASVRMGLRSAAALVTRKAPTRTFGGEVDENAVDLTLALAALHDNFGIRRFEQMRREALVEVACAAPVRVGGVLTEQVFGSQYSGVQRTAMLYALTEAAVRLSGKEQQGEAGHRAEAVAARVVSETRRVGEQRVPQLRRERNLRLDTSRSALVQEIRPGTSLGVASDGQGWAAVAATFVFPLLNRYLAYQALPSRGSLFEPDSLALLFDTLGVLISLAPASVLRPLGPVLLEALGTLLISPSAGPETAAALSALAIFLHAHLELDGAASLLNDRTSVRMLKTLLPRVQMLFTQLNAHTGGTPAKVAARAATVLLQMDQLDQAQTQTIQNALGFIPT</sequence>
<dbReference type="OrthoDB" id="10254187at2759"/>
<dbReference type="Proteomes" id="UP000053758">
    <property type="component" value="Unassembled WGS sequence"/>
</dbReference>
<dbReference type="GO" id="GO:0051083">
    <property type="term" value="P:'de novo' cotranslational protein folding"/>
    <property type="evidence" value="ECO:0007669"/>
    <property type="project" value="TreeGrafter"/>
</dbReference>
<dbReference type="GO" id="GO:0005829">
    <property type="term" value="C:cytosol"/>
    <property type="evidence" value="ECO:0007669"/>
    <property type="project" value="TreeGrafter"/>
</dbReference>
<dbReference type="Gene3D" id="1.25.40.720">
    <property type="entry name" value="Telomere length regulation protein 2, C-terminal domain"/>
    <property type="match status" value="1"/>
</dbReference>
<reference evidence="3" key="1">
    <citation type="journal article" date="2014" name="Genome Announc.">
        <title>Draft Genome Sequence of the Yeast Pseudozyma antarctica Type Strain JCM10317, a Producer of the Glycolipid Biosurfactants, Mannosylerythritol Lipids.</title>
        <authorList>
            <person name="Saika A."/>
            <person name="Koike H."/>
            <person name="Hori T."/>
            <person name="Fukuoka T."/>
            <person name="Sato S."/>
            <person name="Habe H."/>
            <person name="Kitamoto D."/>
            <person name="Morita T."/>
        </authorList>
    </citation>
    <scope>NUCLEOTIDE SEQUENCE [LARGE SCALE GENOMIC DNA]</scope>
    <source>
        <strain evidence="3">JCM 10317</strain>
    </source>
</reference>
<dbReference type="PANTHER" id="PTHR15830">
    <property type="entry name" value="TELOMERE LENGTH REGULATION PROTEIN TEL2 FAMILY MEMBER"/>
    <property type="match status" value="1"/>
</dbReference>
<dbReference type="GO" id="GO:0042162">
    <property type="term" value="F:telomeric DNA binding"/>
    <property type="evidence" value="ECO:0007669"/>
    <property type="project" value="TreeGrafter"/>
</dbReference>
<dbReference type="PANTHER" id="PTHR15830:SF10">
    <property type="entry name" value="TELOMERE LENGTH REGULATION PROTEIN TEL2 HOMOLOG"/>
    <property type="match status" value="1"/>
</dbReference>
<dbReference type="GeneID" id="26303583"/>
<evidence type="ECO:0000313" key="2">
    <source>
        <dbReference type="EMBL" id="GAK64486.1"/>
    </source>
</evidence>
<organism evidence="2 3">
    <name type="scientific">Pseudozyma antarctica</name>
    <name type="common">Yeast</name>
    <name type="synonym">Candida antarctica</name>
    <dbReference type="NCBI Taxonomy" id="84753"/>
    <lineage>
        <taxon>Eukaryota</taxon>
        <taxon>Fungi</taxon>
        <taxon>Dikarya</taxon>
        <taxon>Basidiomycota</taxon>
        <taxon>Ustilaginomycotina</taxon>
        <taxon>Ustilaginomycetes</taxon>
        <taxon>Ustilaginales</taxon>
        <taxon>Ustilaginaceae</taxon>
        <taxon>Moesziomyces</taxon>
    </lineage>
</organism>
<keyword evidence="3" id="KW-1185">Reference proteome</keyword>
<accession>A0A081CCU0</accession>
<protein>
    <submittedName>
        <fullName evidence="2">Uncharacterized protein</fullName>
    </submittedName>
</protein>
<dbReference type="EMBL" id="DF830072">
    <property type="protein sequence ID" value="GAK64486.1"/>
    <property type="molecule type" value="Genomic_DNA"/>
</dbReference>
<evidence type="ECO:0000313" key="3">
    <source>
        <dbReference type="Proteomes" id="UP000053758"/>
    </source>
</evidence>
<evidence type="ECO:0000256" key="1">
    <source>
        <dbReference type="ARBA" id="ARBA00006133"/>
    </source>
</evidence>
<dbReference type="InterPro" id="IPR019337">
    <property type="entry name" value="Telomere_length_regulation_dom"/>
</dbReference>
<dbReference type="InterPro" id="IPR051970">
    <property type="entry name" value="TEL2_Regulation"/>
</dbReference>
<proteinExistence type="inferred from homology"/>
<gene>
    <name evidence="2" type="ORF">PAN0_005d2700</name>
</gene>